<dbReference type="OrthoDB" id="9811076at2"/>
<dbReference type="GO" id="GO:0046914">
    <property type="term" value="F:transition metal ion binding"/>
    <property type="evidence" value="ECO:0007669"/>
    <property type="project" value="InterPro"/>
</dbReference>
<dbReference type="InterPro" id="IPR007167">
    <property type="entry name" value="Fe-transptr_FeoA-like"/>
</dbReference>
<proteinExistence type="predicted"/>
<gene>
    <name evidence="3" type="ORF">SAMN06265368_3152</name>
</gene>
<dbReference type="InterPro" id="IPR052713">
    <property type="entry name" value="FeoA"/>
</dbReference>
<accession>A0A285PE72</accession>
<dbReference type="InterPro" id="IPR038157">
    <property type="entry name" value="FeoA_core_dom"/>
</dbReference>
<dbReference type="SMART" id="SM00899">
    <property type="entry name" value="FeoA"/>
    <property type="match status" value="1"/>
</dbReference>
<evidence type="ECO:0000313" key="4">
    <source>
        <dbReference type="Proteomes" id="UP000219439"/>
    </source>
</evidence>
<dbReference type="InterPro" id="IPR008988">
    <property type="entry name" value="Transcriptional_repressor_C"/>
</dbReference>
<sequence>MSITLREMKVGDEGRIKAIRVSDGAFRARLLSMGLTRGAHFTVKRVAPLGDPVEIRVRGFALSLRKADADGMKIEKILR</sequence>
<dbReference type="Pfam" id="PF04023">
    <property type="entry name" value="FeoA"/>
    <property type="match status" value="1"/>
</dbReference>
<evidence type="ECO:0000313" key="3">
    <source>
        <dbReference type="EMBL" id="SNZ20054.1"/>
    </source>
</evidence>
<dbReference type="PANTHER" id="PTHR42954:SF2">
    <property type="entry name" value="FE(2+) TRANSPORT PROTEIN A"/>
    <property type="match status" value="1"/>
</dbReference>
<evidence type="ECO:0000256" key="1">
    <source>
        <dbReference type="ARBA" id="ARBA00023004"/>
    </source>
</evidence>
<name>A0A285PE72_9HYPH</name>
<dbReference type="AlphaFoldDB" id="A0A285PE72"/>
<feature type="domain" description="Ferrous iron transporter FeoA-like" evidence="2">
    <location>
        <begin position="3"/>
        <end position="76"/>
    </location>
</feature>
<evidence type="ECO:0000259" key="2">
    <source>
        <dbReference type="SMART" id="SM00899"/>
    </source>
</evidence>
<organism evidence="3 4">
    <name type="scientific">Cohaesibacter gelatinilyticus</name>
    <dbReference type="NCBI Taxonomy" id="372072"/>
    <lineage>
        <taxon>Bacteria</taxon>
        <taxon>Pseudomonadati</taxon>
        <taxon>Pseudomonadota</taxon>
        <taxon>Alphaproteobacteria</taxon>
        <taxon>Hyphomicrobiales</taxon>
        <taxon>Cohaesibacteraceae</taxon>
    </lineage>
</organism>
<dbReference type="SUPFAM" id="SSF50037">
    <property type="entry name" value="C-terminal domain of transcriptional repressors"/>
    <property type="match status" value="1"/>
</dbReference>
<dbReference type="RefSeq" id="WP_097154398.1">
    <property type="nucleotide sequence ID" value="NZ_OBEL01000003.1"/>
</dbReference>
<protein>
    <submittedName>
        <fullName evidence="3">Ferrous iron transport protein A</fullName>
    </submittedName>
</protein>
<dbReference type="Gene3D" id="2.30.30.90">
    <property type="match status" value="1"/>
</dbReference>
<keyword evidence="4" id="KW-1185">Reference proteome</keyword>
<dbReference type="EMBL" id="OBEL01000003">
    <property type="protein sequence ID" value="SNZ20054.1"/>
    <property type="molecule type" value="Genomic_DNA"/>
</dbReference>
<dbReference type="PANTHER" id="PTHR42954">
    <property type="entry name" value="FE(2+) TRANSPORT PROTEIN A"/>
    <property type="match status" value="1"/>
</dbReference>
<reference evidence="3 4" key="1">
    <citation type="submission" date="2017-09" db="EMBL/GenBank/DDBJ databases">
        <authorList>
            <person name="Ehlers B."/>
            <person name="Leendertz F.H."/>
        </authorList>
    </citation>
    <scope>NUCLEOTIDE SEQUENCE [LARGE SCALE GENOMIC DNA]</scope>
    <source>
        <strain evidence="3 4">DSM 18289</strain>
    </source>
</reference>
<keyword evidence="1" id="KW-0408">Iron</keyword>
<dbReference type="Proteomes" id="UP000219439">
    <property type="component" value="Unassembled WGS sequence"/>
</dbReference>